<evidence type="ECO:0000313" key="2">
    <source>
        <dbReference type="Proteomes" id="UP000199645"/>
    </source>
</evidence>
<dbReference type="Proteomes" id="UP000199645">
    <property type="component" value="Unassembled WGS sequence"/>
</dbReference>
<dbReference type="InterPro" id="IPR022536">
    <property type="entry name" value="EspC"/>
</dbReference>
<keyword evidence="2" id="KW-1185">Reference proteome</keyword>
<dbReference type="AlphaFoldDB" id="A0A1I2IK63"/>
<organism evidence="1 2">
    <name type="scientific">Actinoplanes philippinensis</name>
    <dbReference type="NCBI Taxonomy" id="35752"/>
    <lineage>
        <taxon>Bacteria</taxon>
        <taxon>Bacillati</taxon>
        <taxon>Actinomycetota</taxon>
        <taxon>Actinomycetes</taxon>
        <taxon>Micromonosporales</taxon>
        <taxon>Micromonosporaceae</taxon>
        <taxon>Actinoplanes</taxon>
    </lineage>
</organism>
<dbReference type="SUPFAM" id="SSF140453">
    <property type="entry name" value="EsxAB dimer-like"/>
    <property type="match status" value="1"/>
</dbReference>
<dbReference type="STRING" id="35752.SAMN05421541_11082"/>
<protein>
    <submittedName>
        <fullName evidence="1">Excreted virulence factor EspC, type VII ESX diderm</fullName>
    </submittedName>
</protein>
<dbReference type="EMBL" id="FONV01000010">
    <property type="protein sequence ID" value="SFF42033.1"/>
    <property type="molecule type" value="Genomic_DNA"/>
</dbReference>
<gene>
    <name evidence="1" type="ORF">SAMN05421541_11082</name>
</gene>
<dbReference type="GO" id="GO:0009306">
    <property type="term" value="P:protein secretion"/>
    <property type="evidence" value="ECO:0007669"/>
    <property type="project" value="InterPro"/>
</dbReference>
<name>A0A1I2IK63_9ACTN</name>
<dbReference type="Gene3D" id="1.10.287.1060">
    <property type="entry name" value="ESAT-6-like"/>
    <property type="match status" value="1"/>
</dbReference>
<dbReference type="RefSeq" id="WP_093618586.1">
    <property type="nucleotide sequence ID" value="NZ_BOMT01000058.1"/>
</dbReference>
<evidence type="ECO:0000313" key="1">
    <source>
        <dbReference type="EMBL" id="SFF42033.1"/>
    </source>
</evidence>
<dbReference type="InterPro" id="IPR036689">
    <property type="entry name" value="ESAT-6-like_sf"/>
</dbReference>
<dbReference type="OrthoDB" id="3298336at2"/>
<accession>A0A1I2IK63</accession>
<sequence>MQPSQLGVDVVALRIMGSDVAAAAVTLRQAVKAAGAGLAPAGQPGSAAGTAARAAETAWMATMDRITARVDRLGRKMTGAADSYQGADQAGADEFRYSASQVL</sequence>
<proteinExistence type="predicted"/>
<dbReference type="Pfam" id="PF10824">
    <property type="entry name" value="T7SS_ESX_EspC"/>
    <property type="match status" value="1"/>
</dbReference>
<reference evidence="1 2" key="1">
    <citation type="submission" date="2016-10" db="EMBL/GenBank/DDBJ databases">
        <authorList>
            <person name="de Groot N.N."/>
        </authorList>
    </citation>
    <scope>NUCLEOTIDE SEQUENCE [LARGE SCALE GENOMIC DNA]</scope>
    <source>
        <strain evidence="1 2">DSM 43019</strain>
    </source>
</reference>